<gene>
    <name evidence="12" type="ORF">PV10_00779</name>
</gene>
<dbReference type="Pfam" id="PF00005">
    <property type="entry name" value="ABC_tran"/>
    <property type="match status" value="2"/>
</dbReference>
<dbReference type="InterPro" id="IPR034003">
    <property type="entry name" value="ABCG_PDR_2"/>
</dbReference>
<dbReference type="Pfam" id="PF01061">
    <property type="entry name" value="ABC2_membrane"/>
    <property type="match status" value="2"/>
</dbReference>
<feature type="transmembrane region" description="Helical" evidence="10">
    <location>
        <begin position="523"/>
        <end position="543"/>
    </location>
</feature>
<feature type="transmembrane region" description="Helical" evidence="10">
    <location>
        <begin position="550"/>
        <end position="570"/>
    </location>
</feature>
<feature type="transmembrane region" description="Helical" evidence="10">
    <location>
        <begin position="769"/>
        <end position="786"/>
    </location>
</feature>
<dbReference type="InterPro" id="IPR013525">
    <property type="entry name" value="ABC2_TM"/>
</dbReference>
<feature type="transmembrane region" description="Helical" evidence="10">
    <location>
        <begin position="1299"/>
        <end position="1322"/>
    </location>
</feature>
<feature type="transmembrane region" description="Helical" evidence="10">
    <location>
        <begin position="1451"/>
        <end position="1472"/>
    </location>
</feature>
<feature type="domain" description="ABC transporter" evidence="11">
    <location>
        <begin position="161"/>
        <end position="410"/>
    </location>
</feature>
<dbReference type="OrthoDB" id="245989at2759"/>
<evidence type="ECO:0000259" key="11">
    <source>
        <dbReference type="PROSITE" id="PS50893"/>
    </source>
</evidence>
<dbReference type="Proteomes" id="UP000054302">
    <property type="component" value="Unassembled WGS sequence"/>
</dbReference>
<name>A0A0D1ZSV3_EXOME</name>
<dbReference type="PROSITE" id="PS00211">
    <property type="entry name" value="ABC_TRANSPORTER_1"/>
    <property type="match status" value="1"/>
</dbReference>
<dbReference type="RefSeq" id="XP_016228543.1">
    <property type="nucleotide sequence ID" value="XM_016364894.1"/>
</dbReference>
<evidence type="ECO:0000256" key="3">
    <source>
        <dbReference type="ARBA" id="ARBA00022448"/>
    </source>
</evidence>
<dbReference type="Pfam" id="PF19055">
    <property type="entry name" value="ABC2_membrane_7"/>
    <property type="match status" value="1"/>
</dbReference>
<keyword evidence="5" id="KW-0547">Nucleotide-binding</keyword>
<evidence type="ECO:0000256" key="7">
    <source>
        <dbReference type="ARBA" id="ARBA00022989"/>
    </source>
</evidence>
<evidence type="ECO:0000256" key="6">
    <source>
        <dbReference type="ARBA" id="ARBA00022840"/>
    </source>
</evidence>
<dbReference type="Pfam" id="PF06422">
    <property type="entry name" value="PDR_CDR"/>
    <property type="match status" value="1"/>
</dbReference>
<dbReference type="InterPro" id="IPR043926">
    <property type="entry name" value="ABCG_dom"/>
</dbReference>
<accession>A0A0D1ZSV3</accession>
<evidence type="ECO:0000256" key="5">
    <source>
        <dbReference type="ARBA" id="ARBA00022741"/>
    </source>
</evidence>
<sequence>MASDDEKRPTPNRGESNRIDRQVTRRTSSSSDGPRFEPIRTRKTRDSIDYQFEHDDQAATRVEMARLASVLSGTGVSRASTASGLQRVDTVAGMTMDSPEFDPNSASFNFYLWLRKFMQLLAENGSRRTGTGFTFRNLNVSGKGAAIQLQKNVGSLFMLPFRLRENFGHPPEKKILRNFNGHVNSGELLIVLGRPGSGCSTFLKCICGELQGLDVSKDSSISYSGIPQDIFLKEFKGEAIYNQENEKHFPHLTVGETLNFAAACRTPSSRALDIPRADWAKYMASVMMNIFGLSHTRNTKVGDDFVRGVSGGERKRVSIAEMALAGPPIAAWDNSTRGLDSQTALEFVRSLRLSADIGSITSLIAIYQASQAIYDLCDKAIVLYEGRQIYFGPTDEARQYFEDMGWYCPPRQTTGDFLTSVTNPRERQPREGFEDRVPRTAEDFERYWLQSNQHKSAIEEAEHSQEAQTDGSEALENFRAHHKQIQAKHMRPKSPYVISILMQVRLCTTRAYQRLWNDKASTIAVIFSQIAQALIIGSVFYGTPLSTGSFFAKGSVLFFAVLLSALQSIVEINTLYAQRPIVAKHKSFAFYHPFTEAVAGIVADLPIKFCVTTIFNIILYFLAGLRREPSQFFIFFLFNFMAMLTMSAIFRTTAAATKTISAALAIAGIMVLWIVIYTGFTLQRSYMHPWFKWSSWVNPIAYAFESLLVNEVHGREFPCAPTSLVPPYGEGQNFQCAVPGAVAGEVNVSGDAWVQTAYGYSYTHIWRNLGFLFAFMIFFYALYFFFSEINSDSTSTAEFLVFRRGHVPKTLVASETKDVEKGKVDGKAPSSNDASDDQQAENVKALPAQKDIFTWRNVTLDIKIKGEPRRLLDGISGWVKPGTLTALMGTSGAGKTTLLDALAQRISIGVLTGDMLVNGKALDASFQRKTGYVQQQDLHLETTTVREALRFSAYLRQPESVSIQEKNDFVEEVIQMLNMEDFSEAIVGNPGEGLNVEQRKLLTIGVELAAKPALLIFLDEPTSGLDSQSSWSIVAFLRKLANAGQAVLCTIHQPSAILFQEFDRLLFLMKGGKTIYFGEVGQNSRTLLDYFERNGAPRCDDDANPAEYMLDICGKKSDRDWSEVWKTTPEAKEVQAELDRIHAAKKDEPSNSEDSASQFAVSLTTQIRYVTIRVFQQYWRTPDYISGKFLLGIMAALFVGFSFFLQNSSSTGLQNTLFAIFMLLTIFSTLVQQIMPRFVIQRSLYEVRERPSKAYSWVAFLIANITVELPYQLVLAVLMWLSWYWAVFGKNQSTETQGLMLLFVLQFMLFTSTFAHMIIAAMPDAETAGNIATLLFSMMLTFNGVLQSPTALPGFWIFMYRVSPMSYLVAGWAGTGLAGRLVHCAENELAIFDPPSGSDCQTYLAPYFQGGAPGQLLNPDATSSCQYCPLTSADQFLAVSNIYPDQRWRNFGIGFAYIGFNIFAAISLYYVFRVRRFSISSLAKGPARIADMVLNQGFRRLFARHAEPTPAGKEARNNKAF</sequence>
<dbReference type="CDD" id="cd03233">
    <property type="entry name" value="ABCG_PDR_domain1"/>
    <property type="match status" value="1"/>
</dbReference>
<dbReference type="STRING" id="212818.A0A0D1ZSV3"/>
<dbReference type="InterPro" id="IPR003593">
    <property type="entry name" value="AAA+_ATPase"/>
</dbReference>
<feature type="transmembrane region" description="Helical" evidence="10">
    <location>
        <begin position="605"/>
        <end position="625"/>
    </location>
</feature>
<dbReference type="SMART" id="SM00382">
    <property type="entry name" value="AAA"/>
    <property type="match status" value="2"/>
</dbReference>
<comment type="similarity">
    <text evidence="2">Belongs to the ABC transporter superfamily. ABCG family. PDR (TC 3.A.1.205) subfamily.</text>
</comment>
<dbReference type="FunFam" id="3.40.50.300:FF:000054">
    <property type="entry name" value="ABC multidrug transporter atrF"/>
    <property type="match status" value="1"/>
</dbReference>
<feature type="compositionally biased region" description="Basic and acidic residues" evidence="9">
    <location>
        <begin position="34"/>
        <end position="44"/>
    </location>
</feature>
<dbReference type="HOGENOM" id="CLU_000604_35_0_1"/>
<dbReference type="PROSITE" id="PS50893">
    <property type="entry name" value="ABC_TRANSPORTER_2"/>
    <property type="match status" value="2"/>
</dbReference>
<dbReference type="Gene3D" id="3.40.50.300">
    <property type="entry name" value="P-loop containing nucleotide triphosphate hydrolases"/>
    <property type="match status" value="2"/>
</dbReference>
<feature type="transmembrane region" description="Helical" evidence="10">
    <location>
        <begin position="1255"/>
        <end position="1287"/>
    </location>
</feature>
<evidence type="ECO:0000256" key="1">
    <source>
        <dbReference type="ARBA" id="ARBA00004141"/>
    </source>
</evidence>
<evidence type="ECO:0000256" key="8">
    <source>
        <dbReference type="ARBA" id="ARBA00023136"/>
    </source>
</evidence>
<reference evidence="12 13" key="1">
    <citation type="submission" date="2015-01" db="EMBL/GenBank/DDBJ databases">
        <title>The Genome Sequence of Exophiala mesophila CBS40295.</title>
        <authorList>
            <consortium name="The Broad Institute Genomics Platform"/>
            <person name="Cuomo C."/>
            <person name="de Hoog S."/>
            <person name="Gorbushina A."/>
            <person name="Stielow B."/>
            <person name="Teixiera M."/>
            <person name="Abouelleil A."/>
            <person name="Chapman S.B."/>
            <person name="Priest M."/>
            <person name="Young S.K."/>
            <person name="Wortman J."/>
            <person name="Nusbaum C."/>
            <person name="Birren B."/>
        </authorList>
    </citation>
    <scope>NUCLEOTIDE SEQUENCE [LARGE SCALE GENOMIC DNA]</scope>
    <source>
        <strain evidence="12 13">CBS 40295</strain>
    </source>
</reference>
<dbReference type="GeneID" id="27318624"/>
<dbReference type="InterPro" id="IPR003439">
    <property type="entry name" value="ABC_transporter-like_ATP-bd"/>
</dbReference>
<feature type="transmembrane region" description="Helical" evidence="10">
    <location>
        <begin position="662"/>
        <end position="682"/>
    </location>
</feature>
<feature type="compositionally biased region" description="Basic and acidic residues" evidence="9">
    <location>
        <begin position="1"/>
        <end position="23"/>
    </location>
</feature>
<dbReference type="Pfam" id="PF14510">
    <property type="entry name" value="ABC_trans_N"/>
    <property type="match status" value="1"/>
</dbReference>
<organism evidence="12 13">
    <name type="scientific">Exophiala mesophila</name>
    <name type="common">Black yeast-like fungus</name>
    <dbReference type="NCBI Taxonomy" id="212818"/>
    <lineage>
        <taxon>Eukaryota</taxon>
        <taxon>Fungi</taxon>
        <taxon>Dikarya</taxon>
        <taxon>Ascomycota</taxon>
        <taxon>Pezizomycotina</taxon>
        <taxon>Eurotiomycetes</taxon>
        <taxon>Chaetothyriomycetidae</taxon>
        <taxon>Chaetothyriales</taxon>
        <taxon>Herpotrichiellaceae</taxon>
        <taxon>Exophiala</taxon>
    </lineage>
</organism>
<evidence type="ECO:0000313" key="12">
    <source>
        <dbReference type="EMBL" id="KIV96969.1"/>
    </source>
</evidence>
<dbReference type="SUPFAM" id="SSF52540">
    <property type="entry name" value="P-loop containing nucleoside triphosphate hydrolases"/>
    <property type="match status" value="2"/>
</dbReference>
<evidence type="ECO:0000313" key="13">
    <source>
        <dbReference type="Proteomes" id="UP000054302"/>
    </source>
</evidence>
<dbReference type="OMA" id="MPRFVTQ"/>
<feature type="transmembrane region" description="Helical" evidence="10">
    <location>
        <begin position="1217"/>
        <end position="1235"/>
    </location>
</feature>
<evidence type="ECO:0000256" key="10">
    <source>
        <dbReference type="SAM" id="Phobius"/>
    </source>
</evidence>
<keyword evidence="13" id="KW-1185">Reference proteome</keyword>
<feature type="transmembrane region" description="Helical" evidence="10">
    <location>
        <begin position="1184"/>
        <end position="1205"/>
    </location>
</feature>
<comment type="subcellular location">
    <subcellularLocation>
        <location evidence="1">Membrane</location>
        <topology evidence="1">Multi-pass membrane protein</topology>
    </subcellularLocation>
</comment>
<dbReference type="InterPro" id="IPR010929">
    <property type="entry name" value="PDR_CDR_ABC"/>
</dbReference>
<keyword evidence="7 10" id="KW-1133">Transmembrane helix</keyword>
<dbReference type="GO" id="GO:0016020">
    <property type="term" value="C:membrane"/>
    <property type="evidence" value="ECO:0007669"/>
    <property type="project" value="UniProtKB-SubCell"/>
</dbReference>
<dbReference type="GO" id="GO:0016887">
    <property type="term" value="F:ATP hydrolysis activity"/>
    <property type="evidence" value="ECO:0007669"/>
    <property type="project" value="InterPro"/>
</dbReference>
<evidence type="ECO:0000256" key="4">
    <source>
        <dbReference type="ARBA" id="ARBA00022692"/>
    </source>
</evidence>
<keyword evidence="3" id="KW-0813">Transport</keyword>
<dbReference type="EMBL" id="KN847520">
    <property type="protein sequence ID" value="KIV96969.1"/>
    <property type="molecule type" value="Genomic_DNA"/>
</dbReference>
<dbReference type="InterPro" id="IPR029481">
    <property type="entry name" value="ABC_trans_N"/>
</dbReference>
<dbReference type="VEuPathDB" id="FungiDB:PV10_00779"/>
<feature type="domain" description="ABC transporter" evidence="11">
    <location>
        <begin position="853"/>
        <end position="1096"/>
    </location>
</feature>
<dbReference type="CDD" id="cd03232">
    <property type="entry name" value="ABCG_PDR_domain2"/>
    <property type="match status" value="1"/>
</dbReference>
<keyword evidence="6" id="KW-0067">ATP-binding</keyword>
<dbReference type="GO" id="GO:0005524">
    <property type="term" value="F:ATP binding"/>
    <property type="evidence" value="ECO:0007669"/>
    <property type="project" value="UniProtKB-KW"/>
</dbReference>
<evidence type="ECO:0000256" key="2">
    <source>
        <dbReference type="ARBA" id="ARBA00006012"/>
    </source>
</evidence>
<proteinExistence type="inferred from homology"/>
<dbReference type="InterPro" id="IPR017871">
    <property type="entry name" value="ABC_transporter-like_CS"/>
</dbReference>
<feature type="transmembrane region" description="Helical" evidence="10">
    <location>
        <begin position="632"/>
        <end position="650"/>
    </location>
</feature>
<keyword evidence="4 10" id="KW-0812">Transmembrane</keyword>
<feature type="region of interest" description="Disordered" evidence="9">
    <location>
        <begin position="818"/>
        <end position="839"/>
    </location>
</feature>
<evidence type="ECO:0000256" key="9">
    <source>
        <dbReference type="SAM" id="MobiDB-lite"/>
    </source>
</evidence>
<dbReference type="PANTHER" id="PTHR19241">
    <property type="entry name" value="ATP-BINDING CASSETTE TRANSPORTER"/>
    <property type="match status" value="1"/>
</dbReference>
<dbReference type="InterPro" id="IPR027417">
    <property type="entry name" value="P-loop_NTPase"/>
</dbReference>
<dbReference type="GO" id="GO:0140359">
    <property type="term" value="F:ABC-type transporter activity"/>
    <property type="evidence" value="ECO:0007669"/>
    <property type="project" value="InterPro"/>
</dbReference>
<keyword evidence="8 10" id="KW-0472">Membrane</keyword>
<dbReference type="InterPro" id="IPR034001">
    <property type="entry name" value="ABCG_PDR_1"/>
</dbReference>
<protein>
    <recommendedName>
        <fullName evidence="11">ABC transporter domain-containing protein</fullName>
    </recommendedName>
</protein>
<feature type="region of interest" description="Disordered" evidence="9">
    <location>
        <begin position="1"/>
        <end position="44"/>
    </location>
</feature>